<reference evidence="1 2" key="1">
    <citation type="submission" date="2017-11" db="EMBL/GenBank/DDBJ databases">
        <title>Complete genome sequence of Spiroplasma clarkii CN-5 (DSM 19994).</title>
        <authorList>
            <person name="Tsai Y.-M."/>
            <person name="Chang A."/>
            <person name="Lo W.-S."/>
            <person name="Kuo C.-H."/>
        </authorList>
    </citation>
    <scope>NUCLEOTIDE SEQUENCE [LARGE SCALE GENOMIC DNA]</scope>
    <source>
        <strain evidence="1 2">CN-5</strain>
    </source>
</reference>
<organism evidence="1 2">
    <name type="scientific">Spiroplasma clarkii</name>
    <dbReference type="NCBI Taxonomy" id="2139"/>
    <lineage>
        <taxon>Bacteria</taxon>
        <taxon>Bacillati</taxon>
        <taxon>Mycoplasmatota</taxon>
        <taxon>Mollicutes</taxon>
        <taxon>Entomoplasmatales</taxon>
        <taxon>Spiroplasmataceae</taxon>
        <taxon>Spiroplasma</taxon>
    </lineage>
</organism>
<proteinExistence type="predicted"/>
<dbReference type="AlphaFoldDB" id="A0A1Y0KZ91"/>
<evidence type="ECO:0000313" key="1">
    <source>
        <dbReference type="EMBL" id="ATX70492.1"/>
    </source>
</evidence>
<keyword evidence="2" id="KW-1185">Reference proteome</keyword>
<dbReference type="KEGG" id="scla:SCLARK_00299"/>
<accession>A0A1Y0KZ91</accession>
<dbReference type="Proteomes" id="UP000231179">
    <property type="component" value="Chromosome"/>
</dbReference>
<protein>
    <submittedName>
        <fullName evidence="1">Uncharacterized protein</fullName>
    </submittedName>
</protein>
<sequence length="233" mass="27596">MKQKLLNNISEYITWDNYEQQYHLNDGVELNPTNIYLKRLSESLVESRSKIKTTNDVLLQEYKYADNIKPVIVENAINRLNCIKMQIFHSIKNKKGQKIVFIEGECTNKDHLAATKRFITEINNFCYKYDISKIICDQTLLYLTEQAEFIGHLDLVLFNKQHIYQIELKTSRVNYLEKYCAQVFLNRLLLEDTNQIKVSESFILNIFEQRTILKCDSLDKKTEHKIRSLLRTS</sequence>
<name>A0A1Y0KZ91_9MOLU</name>
<dbReference type="EMBL" id="CP024870">
    <property type="protein sequence ID" value="ATX70492.1"/>
    <property type="molecule type" value="Genomic_DNA"/>
</dbReference>
<dbReference type="RefSeq" id="WP_100254057.1">
    <property type="nucleotide sequence ID" value="NZ_CP015819.1"/>
</dbReference>
<gene>
    <name evidence="1" type="ORF">SCLAR_v1c01610</name>
</gene>
<evidence type="ECO:0000313" key="2">
    <source>
        <dbReference type="Proteomes" id="UP000231179"/>
    </source>
</evidence>
<dbReference type="OrthoDB" id="388798at2"/>